<proteinExistence type="predicted"/>
<organism evidence="1 2">
    <name type="scientific">Trypanosoma brucei brucei (strain 927/4 GUTat10.1)</name>
    <dbReference type="NCBI Taxonomy" id="185431"/>
    <lineage>
        <taxon>Eukaryota</taxon>
        <taxon>Discoba</taxon>
        <taxon>Euglenozoa</taxon>
        <taxon>Kinetoplastea</taxon>
        <taxon>Metakinetoplastina</taxon>
        <taxon>Trypanosomatida</taxon>
        <taxon>Trypanosomatidae</taxon>
        <taxon>Trypanosoma</taxon>
    </lineage>
</organism>
<dbReference type="InParanoid" id="Q386Z2"/>
<gene>
    <name evidence="1" type="ORF">Tb11.55.0017</name>
</gene>
<dbReference type="GeneID" id="3664034"/>
<protein>
    <submittedName>
        <fullName evidence="1">Uncharacterized protein</fullName>
    </submittedName>
</protein>
<accession>Q386Z2</accession>
<dbReference type="OrthoDB" id="276565at2759"/>
<dbReference type="Proteomes" id="UP000008524">
    <property type="component" value="Chromosome 11"/>
</dbReference>
<dbReference type="VEuPathDB" id="TriTrypDB:Tb927.11.1620"/>
<dbReference type="KEGG" id="tbr:Tb11.55.0017"/>
<sequence length="192" mass="21599">MWAQQLSLQKQTTKISPADKDAQALITANVFIEGNRMRVLKSMEQYQAVADSAYWNYGYMGGSMVTTMAICLSLSGRLPLLQRYASWISLAGGYFGGKAALGIHNARNLSHVVNTIDSAIVETRKMDEQYNFKIPDYAREVEALQRRKFELLPTSAEAIEARKNDLNNMPLDEKVDALVEAYEKRRQAVGKE</sequence>
<dbReference type="EMBL" id="CH464491">
    <property type="protein sequence ID" value="EAN79139.1"/>
    <property type="molecule type" value="Genomic_DNA"/>
</dbReference>
<dbReference type="PaxDb" id="5691-EAN79139"/>
<dbReference type="RefSeq" id="XP_828251.1">
    <property type="nucleotide sequence ID" value="XM_823158.1"/>
</dbReference>
<dbReference type="eggNOG" id="ENOG502S249">
    <property type="taxonomic scope" value="Eukaryota"/>
</dbReference>
<evidence type="ECO:0000313" key="2">
    <source>
        <dbReference type="Proteomes" id="UP000008524"/>
    </source>
</evidence>
<reference evidence="1 2" key="1">
    <citation type="journal article" date="2005" name="Science">
        <title>Comparative genomics of trypanosomatid parasitic protozoa.</title>
        <authorList>
            <person name="El-Sayed N.M."/>
            <person name="Myler P.J."/>
            <person name="Blandin G."/>
            <person name="Berriman M."/>
            <person name="Crabtree J."/>
            <person name="Aggarwal G."/>
            <person name="Caler E."/>
            <person name="Renauld H."/>
            <person name="Worthey E.A."/>
            <person name="Hertz-Fowler C."/>
            <person name="Ghedin E."/>
            <person name="Peacock C."/>
            <person name="Bartholomeu D.C."/>
            <person name="Haas B.J."/>
            <person name="Tran A.N."/>
            <person name="Wortman J.R."/>
            <person name="Alsmark U.C."/>
            <person name="Angiuoli S."/>
            <person name="Anupama A."/>
            <person name="Badger J."/>
            <person name="Bringaud F."/>
            <person name="Cadag E."/>
            <person name="Carlton J.M."/>
            <person name="Cerqueira G.C."/>
            <person name="Creasy T."/>
            <person name="Delcher A.L."/>
            <person name="Djikeng A."/>
            <person name="Embley T.M."/>
            <person name="Hauser C."/>
            <person name="Ivens A.C."/>
            <person name="Kummerfeld S.K."/>
            <person name="Pereira-Leal J.B."/>
            <person name="Nilsson D."/>
            <person name="Peterson J."/>
            <person name="Salzberg S.L."/>
            <person name="Shallom J."/>
            <person name="Silva J.C."/>
            <person name="Sundaram J."/>
            <person name="Westenberger S."/>
            <person name="White O."/>
            <person name="Melville S.E."/>
            <person name="Donelson J.E."/>
            <person name="Andersson B."/>
            <person name="Stuart K.D."/>
            <person name="Hall N."/>
        </authorList>
    </citation>
    <scope>NUCLEOTIDE SEQUENCE [LARGE SCALE GENOMIC DNA]</scope>
    <source>
        <strain evidence="1 2">927/4 GUTat10.1</strain>
    </source>
</reference>
<evidence type="ECO:0000313" key="1">
    <source>
        <dbReference type="EMBL" id="EAN79139.1"/>
    </source>
</evidence>
<dbReference type="GO" id="GO:0005739">
    <property type="term" value="C:mitochondrion"/>
    <property type="evidence" value="ECO:0000314"/>
    <property type="project" value="GeneDB"/>
</dbReference>
<keyword evidence="2" id="KW-1185">Reference proteome</keyword>
<dbReference type="AlphaFoldDB" id="Q386Z2"/>
<reference evidence="1 2" key="2">
    <citation type="journal article" date="2005" name="Science">
        <title>The genome of the African trypanosome Trypanosoma brucei.</title>
        <authorList>
            <person name="Berriman M."/>
            <person name="Ghedin E."/>
            <person name="Hertz-Fowler C."/>
            <person name="Blandin G."/>
            <person name="Renauld H."/>
            <person name="Bartholomeu D.C."/>
            <person name="Lennard N.J."/>
            <person name="Caler E."/>
            <person name="Hamlin N.E."/>
            <person name="Haas B."/>
            <person name="Bohme U."/>
            <person name="Hannick L."/>
            <person name="Aslett M.A."/>
            <person name="Shallom J."/>
            <person name="Marcello L."/>
            <person name="Hou L."/>
            <person name="Wickstead B."/>
            <person name="Alsmark U.C."/>
            <person name="Arrowsmith C."/>
            <person name="Atkin R.J."/>
            <person name="Barron A.J."/>
            <person name="Bringaud F."/>
            <person name="Brooks K."/>
            <person name="Carrington M."/>
            <person name="Cherevach I."/>
            <person name="Chillingworth T.J."/>
            <person name="Churcher C."/>
            <person name="Clark L.N."/>
            <person name="Corton C.H."/>
            <person name="Cronin A."/>
            <person name="Davies R.M."/>
            <person name="Doggett J."/>
            <person name="Djikeng A."/>
            <person name="Feldblyum T."/>
            <person name="Field M.C."/>
            <person name="Fraser A."/>
            <person name="Goodhead I."/>
            <person name="Hance Z."/>
            <person name="Harper D."/>
            <person name="Harris B.R."/>
            <person name="Hauser H."/>
            <person name="Hostetler J."/>
            <person name="Ivens A."/>
            <person name="Jagels K."/>
            <person name="Johnson D."/>
            <person name="Johnson J."/>
            <person name="Jones K."/>
            <person name="Kerhornou A.X."/>
            <person name="Koo H."/>
            <person name="Larke N."/>
            <person name="Landfear S."/>
            <person name="Larkin C."/>
            <person name="Leech V."/>
            <person name="Line A."/>
            <person name="Lord A."/>
            <person name="Macleod A."/>
            <person name="Mooney P.J."/>
            <person name="Moule S."/>
            <person name="Martin D.M."/>
            <person name="Morgan G.W."/>
            <person name="Mungall K."/>
            <person name="Norbertczak H."/>
            <person name="Ormond D."/>
            <person name="Pai G."/>
            <person name="Peacock C.S."/>
            <person name="Peterson J."/>
            <person name="Quail M.A."/>
            <person name="Rabbinowitsch E."/>
            <person name="Rajandream M.A."/>
            <person name="Reitter C."/>
            <person name="Salzberg S.L."/>
            <person name="Sanders M."/>
            <person name="Schobel S."/>
            <person name="Sharp S."/>
            <person name="Simmonds M."/>
            <person name="Simpson A.J."/>
            <person name="Tallon L."/>
            <person name="Turner C.M."/>
            <person name="Tait A."/>
            <person name="Tivey A.R."/>
            <person name="Van Aken S."/>
            <person name="Walker D."/>
            <person name="Wanless D."/>
            <person name="Wang S."/>
            <person name="White B."/>
            <person name="White O."/>
            <person name="Whitehead S."/>
            <person name="Woodward J."/>
            <person name="Wortman J."/>
            <person name="Adams M.D."/>
            <person name="Embley T.M."/>
            <person name="Gull K."/>
            <person name="Ullu E."/>
            <person name="Barry J.D."/>
            <person name="Fairlamb A.H."/>
            <person name="Opperdoes F."/>
            <person name="Barrell B.G."/>
            <person name="Donelson J.E."/>
            <person name="Hall N."/>
            <person name="Fraser C.M."/>
            <person name="Melville S.E."/>
            <person name="El-Sayed N.M."/>
        </authorList>
    </citation>
    <scope>NUCLEOTIDE SEQUENCE [LARGE SCALE GENOMIC DNA]</scope>
    <source>
        <strain evidence="1 2">927/4 GUTat10.1</strain>
    </source>
</reference>
<name>Q386Z2_TRYB2</name>